<evidence type="ECO:0000256" key="6">
    <source>
        <dbReference type="PIRSR" id="PIRSR600269-51"/>
    </source>
</evidence>
<dbReference type="SUPFAM" id="SSF54416">
    <property type="entry name" value="Amine oxidase N-terminal region"/>
    <property type="match status" value="1"/>
</dbReference>
<dbReference type="InterPro" id="IPR000269">
    <property type="entry name" value="Cu_amine_oxidase"/>
</dbReference>
<accession>A0A5J5ABX1</accession>
<comment type="cofactor">
    <cofactor evidence="7">
        <name>Cu cation</name>
        <dbReference type="ChEBI" id="CHEBI:23378"/>
    </cofactor>
    <text evidence="7">Contains 1 topaquinone per subunit.</text>
</comment>
<dbReference type="EMBL" id="CM018045">
    <property type="protein sequence ID" value="KAA8527588.1"/>
    <property type="molecule type" value="Genomic_DNA"/>
</dbReference>
<feature type="domain" description="Copper amine oxidase N3-terminal" evidence="9">
    <location>
        <begin position="4"/>
        <end position="45"/>
    </location>
</feature>
<evidence type="ECO:0000259" key="9">
    <source>
        <dbReference type="Pfam" id="PF02728"/>
    </source>
</evidence>
<comment type="PTM">
    <text evidence="6 7">Topaquinone (TPQ) is generated by copper-dependent autoxidation of a specific tyrosyl residue.</text>
</comment>
<keyword evidence="3 6" id="KW-0801">TPQ</keyword>
<protein>
    <recommendedName>
        <fullName evidence="7">Amine oxidase</fullName>
        <ecNumber evidence="7">1.4.3.-</ecNumber>
    </recommendedName>
</protein>
<evidence type="ECO:0000313" key="11">
    <source>
        <dbReference type="Proteomes" id="UP000325577"/>
    </source>
</evidence>
<evidence type="ECO:0000256" key="4">
    <source>
        <dbReference type="ARBA" id="ARBA00023002"/>
    </source>
</evidence>
<dbReference type="GO" id="GO:0009308">
    <property type="term" value="P:amine metabolic process"/>
    <property type="evidence" value="ECO:0007669"/>
    <property type="project" value="UniProtKB-UniRule"/>
</dbReference>
<organism evidence="10 11">
    <name type="scientific">Nyssa sinensis</name>
    <dbReference type="NCBI Taxonomy" id="561372"/>
    <lineage>
        <taxon>Eukaryota</taxon>
        <taxon>Viridiplantae</taxon>
        <taxon>Streptophyta</taxon>
        <taxon>Embryophyta</taxon>
        <taxon>Tracheophyta</taxon>
        <taxon>Spermatophyta</taxon>
        <taxon>Magnoliopsida</taxon>
        <taxon>eudicotyledons</taxon>
        <taxon>Gunneridae</taxon>
        <taxon>Pentapetalae</taxon>
        <taxon>asterids</taxon>
        <taxon>Cornales</taxon>
        <taxon>Nyssaceae</taxon>
        <taxon>Nyssa</taxon>
    </lineage>
</organism>
<dbReference type="PANTHER" id="PTHR10638:SF71">
    <property type="entry name" value="AMINE OXIDASE"/>
    <property type="match status" value="1"/>
</dbReference>
<dbReference type="EC" id="1.4.3.-" evidence="7"/>
<dbReference type="SUPFAM" id="SSF49998">
    <property type="entry name" value="Amine oxidase catalytic domain"/>
    <property type="match status" value="1"/>
</dbReference>
<gene>
    <name evidence="10" type="ORF">F0562_034697</name>
</gene>
<dbReference type="Pfam" id="PF01179">
    <property type="entry name" value="Cu_amine_oxid"/>
    <property type="match status" value="2"/>
</dbReference>
<dbReference type="Gene3D" id="3.10.450.40">
    <property type="match status" value="1"/>
</dbReference>
<keyword evidence="5 7" id="KW-0186">Copper</keyword>
<feature type="domain" description="Copper amine oxidase catalytic" evidence="8">
    <location>
        <begin position="134"/>
        <end position="260"/>
    </location>
</feature>
<evidence type="ECO:0000256" key="1">
    <source>
        <dbReference type="ARBA" id="ARBA00007983"/>
    </source>
</evidence>
<feature type="modified residue" description="2',4',5'-topaquinone" evidence="6">
    <location>
        <position position="184"/>
    </location>
</feature>
<comment type="similarity">
    <text evidence="1 7">Belongs to the copper/topaquinone oxidase family.</text>
</comment>
<dbReference type="Proteomes" id="UP000325577">
    <property type="component" value="Linkage Group LG21"/>
</dbReference>
<sequence>MVSILSFYKDGSPNIWVRPIEGITMLVDLDKMSIIEYSDRQVVPVPKAEGTDYRASELKPPFAAQTKPITIIQPDGPSFKIDGQEISWADWVFHVTFDVRAGLVICLASIFDLNKGNLHGWVLRQSGWNTIILVKISNVFCMFERYGGDVAWRHTEVAIPGQTIVQVRPEVSLVVWMVSTVGNYDYIIDWEFKRSGSIKVGVGLSGILEAKASFYTHTRQIKEDVYGTLIAEDAIGINHDHFITYYPDLDIDGEDNSFVKA</sequence>
<evidence type="ECO:0000256" key="3">
    <source>
        <dbReference type="ARBA" id="ARBA00022772"/>
    </source>
</evidence>
<dbReference type="GO" id="GO:0048038">
    <property type="term" value="F:quinone binding"/>
    <property type="evidence" value="ECO:0007669"/>
    <property type="project" value="InterPro"/>
</dbReference>
<evidence type="ECO:0000256" key="7">
    <source>
        <dbReference type="RuleBase" id="RU000672"/>
    </source>
</evidence>
<dbReference type="Pfam" id="PF02728">
    <property type="entry name" value="Cu_amine_oxidN3"/>
    <property type="match status" value="1"/>
</dbReference>
<keyword evidence="4 7" id="KW-0560">Oxidoreductase</keyword>
<reference evidence="10 11" key="1">
    <citation type="submission" date="2019-09" db="EMBL/GenBank/DDBJ databases">
        <title>A chromosome-level genome assembly of the Chinese tupelo Nyssa sinensis.</title>
        <authorList>
            <person name="Yang X."/>
            <person name="Kang M."/>
            <person name="Yang Y."/>
            <person name="Xiong H."/>
            <person name="Wang M."/>
            <person name="Zhang Z."/>
            <person name="Wang Z."/>
            <person name="Wu H."/>
            <person name="Ma T."/>
            <person name="Liu J."/>
            <person name="Xi Z."/>
        </authorList>
    </citation>
    <scope>NUCLEOTIDE SEQUENCE [LARGE SCALE GENOMIC DNA]</scope>
    <source>
        <strain evidence="10">J267</strain>
        <tissue evidence="10">Leaf</tissue>
    </source>
</reference>
<keyword evidence="11" id="KW-1185">Reference proteome</keyword>
<dbReference type="Gene3D" id="2.70.98.20">
    <property type="entry name" value="Copper amine oxidase, catalytic domain"/>
    <property type="match status" value="2"/>
</dbReference>
<dbReference type="AlphaFoldDB" id="A0A5J5ABX1"/>
<evidence type="ECO:0000313" key="10">
    <source>
        <dbReference type="EMBL" id="KAA8527588.1"/>
    </source>
</evidence>
<keyword evidence="2 7" id="KW-0479">Metal-binding</keyword>
<proteinExistence type="inferred from homology"/>
<dbReference type="InterPro" id="IPR015798">
    <property type="entry name" value="Cu_amine_oxidase_C"/>
</dbReference>
<dbReference type="PANTHER" id="PTHR10638">
    <property type="entry name" value="COPPER AMINE OXIDASE"/>
    <property type="match status" value="1"/>
</dbReference>
<dbReference type="GO" id="GO:0005507">
    <property type="term" value="F:copper ion binding"/>
    <property type="evidence" value="ECO:0007669"/>
    <property type="project" value="InterPro"/>
</dbReference>
<evidence type="ECO:0000256" key="5">
    <source>
        <dbReference type="ARBA" id="ARBA00023008"/>
    </source>
</evidence>
<dbReference type="InterPro" id="IPR015802">
    <property type="entry name" value="Cu_amine_oxidase_N3"/>
</dbReference>
<dbReference type="InterPro" id="IPR049948">
    <property type="entry name" value="Cu_Am_ox_TPQ-bd"/>
</dbReference>
<name>A0A5J5ABX1_9ASTE</name>
<dbReference type="InterPro" id="IPR016182">
    <property type="entry name" value="Cu_amine_oxidase_N-reg"/>
</dbReference>
<dbReference type="OrthoDB" id="5379943at2759"/>
<dbReference type="GO" id="GO:0008131">
    <property type="term" value="F:primary methylamine oxidase activity"/>
    <property type="evidence" value="ECO:0007669"/>
    <property type="project" value="InterPro"/>
</dbReference>
<evidence type="ECO:0000259" key="8">
    <source>
        <dbReference type="Pfam" id="PF01179"/>
    </source>
</evidence>
<feature type="domain" description="Copper amine oxidase catalytic" evidence="8">
    <location>
        <begin position="70"/>
        <end position="111"/>
    </location>
</feature>
<evidence type="ECO:0000256" key="2">
    <source>
        <dbReference type="ARBA" id="ARBA00022723"/>
    </source>
</evidence>
<dbReference type="PROSITE" id="PS01164">
    <property type="entry name" value="COPPER_AMINE_OXID_1"/>
    <property type="match status" value="1"/>
</dbReference>
<dbReference type="InterPro" id="IPR036460">
    <property type="entry name" value="Cu_amine_oxidase_C_sf"/>
</dbReference>